<feature type="region of interest" description="Disordered" evidence="1">
    <location>
        <begin position="357"/>
        <end position="431"/>
    </location>
</feature>
<feature type="compositionally biased region" description="Polar residues" evidence="1">
    <location>
        <begin position="592"/>
        <end position="603"/>
    </location>
</feature>
<dbReference type="Proteomes" id="UP001281761">
    <property type="component" value="Unassembled WGS sequence"/>
</dbReference>
<name>A0ABQ9YE28_9EUKA</name>
<feature type="region of interest" description="Disordered" evidence="1">
    <location>
        <begin position="714"/>
        <end position="779"/>
    </location>
</feature>
<gene>
    <name evidence="2" type="ORF">BLNAU_2999</name>
</gene>
<feature type="region of interest" description="Disordered" evidence="1">
    <location>
        <begin position="100"/>
        <end position="134"/>
    </location>
</feature>
<feature type="compositionally biased region" description="Low complexity" evidence="1">
    <location>
        <begin position="357"/>
        <end position="382"/>
    </location>
</feature>
<reference evidence="2 3" key="1">
    <citation type="journal article" date="2022" name="bioRxiv">
        <title>Genomics of Preaxostyla Flagellates Illuminates Evolutionary Transitions and the Path Towards Mitochondrial Loss.</title>
        <authorList>
            <person name="Novak L.V.F."/>
            <person name="Treitli S.C."/>
            <person name="Pyrih J."/>
            <person name="Halakuc P."/>
            <person name="Pipaliya S.V."/>
            <person name="Vacek V."/>
            <person name="Brzon O."/>
            <person name="Soukal P."/>
            <person name="Eme L."/>
            <person name="Dacks J.B."/>
            <person name="Karnkowska A."/>
            <person name="Elias M."/>
            <person name="Hampl V."/>
        </authorList>
    </citation>
    <scope>NUCLEOTIDE SEQUENCE [LARGE SCALE GENOMIC DNA]</scope>
    <source>
        <strain evidence="2">NAU3</strain>
        <tissue evidence="2">Gut</tissue>
    </source>
</reference>
<evidence type="ECO:0000313" key="2">
    <source>
        <dbReference type="EMBL" id="KAK2961943.1"/>
    </source>
</evidence>
<feature type="compositionally biased region" description="Low complexity" evidence="1">
    <location>
        <begin position="756"/>
        <end position="776"/>
    </location>
</feature>
<feature type="region of interest" description="Disordered" evidence="1">
    <location>
        <begin position="484"/>
        <end position="683"/>
    </location>
</feature>
<feature type="compositionally biased region" description="Basic and acidic residues" evidence="1">
    <location>
        <begin position="717"/>
        <end position="738"/>
    </location>
</feature>
<feature type="compositionally biased region" description="Pro residues" evidence="1">
    <location>
        <begin position="409"/>
        <end position="428"/>
    </location>
</feature>
<sequence>MEAGKELLNQPETNSSAHTLLRFPLSHIFITPFSTEEEAKHIKGFFLNNGPFGGSMEVLRHLYTMHKCHIPFTWTLIKHITQLLACVHWMLPHENQDGKDEHFFSHSSSPSPSLPENKPALPNARHEQSLDNDSPAHRRTITEASGHALHIFFSYIRKPRPASSSKKSRVSSALGHAHPSVQAAFPPSPSSLCLSSQLSPSLPPPLLPILPSLLLLPTTVPTSLLLSDFPLLPISLPSFLGSVESLSQLDRVVLVPPSSPLSSRSLRGLPPTSPIPQVQIEEGLGESAASHFLSYAPSPSRLHSIFGCFRCSPLSPPSPSTTSTHSALHSPSFPPTLLPPLAAREVRARPSPLSTLSLPLLLPASSPRDAHTNTQPSPHTSSPSPPTPPAAIGTPHDSLPCSQTARSRPPLPSQPPTPATPSHSPPLPSLAWSLPSSLPPLRWCPSDTTIGSSLPPSTRTALARSPLSIRSRKFSISAVLSLRSQPRSIPSRPHPRLCSLPPSPTSSLPLLTPNCSSLPLSSPSPCSPSQTPKSLVDPDRLPHAQSTRPILLPLSSPSDSLAEASSTTSEQHPTPPPPTRSTQQTVADATPATESQPSPQQASALFPNRPPSFLRPTPLKHSVVEPTHKHQQRPQAPSAPFQRVSRQPPTRPAVRPYPQTEQIPHRRRPPRDPPSPLLLSPAHPPFLLSRQPFLRAHCQPCRCLHDRDQQFSNNLSETHKNAKIRENRKNDKETERTTKTQNSPPPNTPHFEPQYSPTSRSDLPSSSSARLSLPTTQPDEATQHATLLSLRLPLFRLHSSSFLLVVGQRHAAVVFQF</sequence>
<keyword evidence="3" id="KW-1185">Reference proteome</keyword>
<feature type="compositionally biased region" description="Low complexity" evidence="1">
    <location>
        <begin position="551"/>
        <end position="572"/>
    </location>
</feature>
<comment type="caution">
    <text evidence="2">The sequence shown here is derived from an EMBL/GenBank/DDBJ whole genome shotgun (WGS) entry which is preliminary data.</text>
</comment>
<evidence type="ECO:0000256" key="1">
    <source>
        <dbReference type="SAM" id="MobiDB-lite"/>
    </source>
</evidence>
<dbReference type="EMBL" id="JARBJD010000013">
    <property type="protein sequence ID" value="KAK2961943.1"/>
    <property type="molecule type" value="Genomic_DNA"/>
</dbReference>
<organism evidence="2 3">
    <name type="scientific">Blattamonas nauphoetae</name>
    <dbReference type="NCBI Taxonomy" id="2049346"/>
    <lineage>
        <taxon>Eukaryota</taxon>
        <taxon>Metamonada</taxon>
        <taxon>Preaxostyla</taxon>
        <taxon>Oxymonadida</taxon>
        <taxon>Blattamonas</taxon>
    </lineage>
</organism>
<accession>A0ABQ9YE28</accession>
<feature type="compositionally biased region" description="Low complexity" evidence="1">
    <location>
        <begin position="496"/>
        <end position="532"/>
    </location>
</feature>
<evidence type="ECO:0000313" key="3">
    <source>
        <dbReference type="Proteomes" id="UP001281761"/>
    </source>
</evidence>
<proteinExistence type="predicted"/>
<protein>
    <submittedName>
        <fullName evidence="2">Uncharacterized protein</fullName>
    </submittedName>
</protein>